<accession>A0AAW1ZBY3</accession>
<sequence>MNDRKLSAGRSSRCCRTIFPLQTSDPISGTLDEYLAIKVIHIDPPCSFSLPPSHRRTSQMLKEKQFQPSTVNWPHRSSAASFWMGKLHAAMILLSCID</sequence>
<dbReference type="AlphaFoldDB" id="A0AAW1ZBY3"/>
<evidence type="ECO:0000313" key="2">
    <source>
        <dbReference type="Proteomes" id="UP001479290"/>
    </source>
</evidence>
<name>A0AAW1ZBY3_CULAL</name>
<gene>
    <name evidence="1" type="ORF">ABG768_010535</name>
</gene>
<dbReference type="EMBL" id="JAWDJR010000018">
    <property type="protein sequence ID" value="KAK9958413.1"/>
    <property type="molecule type" value="Genomic_DNA"/>
</dbReference>
<keyword evidence="2" id="KW-1185">Reference proteome</keyword>
<proteinExistence type="predicted"/>
<organism evidence="1 2">
    <name type="scientific">Culter alburnus</name>
    <name type="common">Topmouth culter</name>
    <dbReference type="NCBI Taxonomy" id="194366"/>
    <lineage>
        <taxon>Eukaryota</taxon>
        <taxon>Metazoa</taxon>
        <taxon>Chordata</taxon>
        <taxon>Craniata</taxon>
        <taxon>Vertebrata</taxon>
        <taxon>Euteleostomi</taxon>
        <taxon>Actinopterygii</taxon>
        <taxon>Neopterygii</taxon>
        <taxon>Teleostei</taxon>
        <taxon>Ostariophysi</taxon>
        <taxon>Cypriniformes</taxon>
        <taxon>Xenocyprididae</taxon>
        <taxon>Xenocypridinae</taxon>
        <taxon>Culter</taxon>
    </lineage>
</organism>
<protein>
    <submittedName>
        <fullName evidence="1">Uncharacterized protein</fullName>
    </submittedName>
</protein>
<comment type="caution">
    <text evidence="1">The sequence shown here is derived from an EMBL/GenBank/DDBJ whole genome shotgun (WGS) entry which is preliminary data.</text>
</comment>
<reference evidence="1 2" key="1">
    <citation type="submission" date="2024-05" db="EMBL/GenBank/DDBJ databases">
        <title>A high-quality chromosomal-level genome assembly of Topmouth culter (Culter alburnus).</title>
        <authorList>
            <person name="Zhao H."/>
        </authorList>
    </citation>
    <scope>NUCLEOTIDE SEQUENCE [LARGE SCALE GENOMIC DNA]</scope>
    <source>
        <strain evidence="1">CATC2023</strain>
        <tissue evidence="1">Muscle</tissue>
    </source>
</reference>
<dbReference type="Proteomes" id="UP001479290">
    <property type="component" value="Unassembled WGS sequence"/>
</dbReference>
<evidence type="ECO:0000313" key="1">
    <source>
        <dbReference type="EMBL" id="KAK9958413.1"/>
    </source>
</evidence>